<dbReference type="Proteomes" id="UP000019140">
    <property type="component" value="Unassembled WGS sequence"/>
</dbReference>
<proteinExistence type="predicted"/>
<dbReference type="HOGENOM" id="CLU_2116531_0_0_7"/>
<reference evidence="1 2" key="1">
    <citation type="journal article" date="2014" name="Nature">
        <title>An environmental bacterial taxon with a large and distinct metabolic repertoire.</title>
        <authorList>
            <person name="Wilson M.C."/>
            <person name="Mori T."/>
            <person name="Ruckert C."/>
            <person name="Uria A.R."/>
            <person name="Helf M.J."/>
            <person name="Takada K."/>
            <person name="Gernert C."/>
            <person name="Steffens U.A."/>
            <person name="Heycke N."/>
            <person name="Schmitt S."/>
            <person name="Rinke C."/>
            <person name="Helfrich E.J."/>
            <person name="Brachmann A.O."/>
            <person name="Gurgui C."/>
            <person name="Wakimoto T."/>
            <person name="Kracht M."/>
            <person name="Crusemann M."/>
            <person name="Hentschel U."/>
            <person name="Abe I."/>
            <person name="Matsunaga S."/>
            <person name="Kalinowski J."/>
            <person name="Takeyama H."/>
            <person name="Piel J."/>
        </authorList>
    </citation>
    <scope>NUCLEOTIDE SEQUENCE [LARGE SCALE GENOMIC DNA]</scope>
    <source>
        <strain evidence="2">TSY2</strain>
    </source>
</reference>
<evidence type="ECO:0000313" key="2">
    <source>
        <dbReference type="Proteomes" id="UP000019140"/>
    </source>
</evidence>
<sequence>MLSTTPHTATRQEMAPDLLMSVWQTLRDQLEAKQNQIYGDIAHYPPPIPACDQHFNYLLEQRTGIALELRRQKALAEESLTSRDPVALIGEFIESSIYVNDETKQRVRSCLPHA</sequence>
<dbReference type="EMBL" id="AZHX01000416">
    <property type="protein sequence ID" value="ETX07610.1"/>
    <property type="molecule type" value="Genomic_DNA"/>
</dbReference>
<organism evidence="1 2">
    <name type="scientific">Candidatus Entotheonella gemina</name>
    <dbReference type="NCBI Taxonomy" id="1429439"/>
    <lineage>
        <taxon>Bacteria</taxon>
        <taxon>Pseudomonadati</taxon>
        <taxon>Nitrospinota/Tectimicrobiota group</taxon>
        <taxon>Candidatus Tectimicrobiota</taxon>
        <taxon>Candidatus Entotheonellia</taxon>
        <taxon>Candidatus Entotheonellales</taxon>
        <taxon>Candidatus Entotheonellaceae</taxon>
        <taxon>Candidatus Entotheonella</taxon>
    </lineage>
</organism>
<name>W4MBN3_9BACT</name>
<protein>
    <submittedName>
        <fullName evidence="1">Uncharacterized protein</fullName>
    </submittedName>
</protein>
<keyword evidence="2" id="KW-1185">Reference proteome</keyword>
<comment type="caution">
    <text evidence="1">The sequence shown here is derived from an EMBL/GenBank/DDBJ whole genome shotgun (WGS) entry which is preliminary data.</text>
</comment>
<evidence type="ECO:0000313" key="1">
    <source>
        <dbReference type="EMBL" id="ETX07610.1"/>
    </source>
</evidence>
<dbReference type="AlphaFoldDB" id="W4MBN3"/>
<gene>
    <name evidence="1" type="ORF">ETSY2_10215</name>
</gene>
<accession>W4MBN3</accession>